<accession>A0A251R0G9</accession>
<dbReference type="GO" id="GO:0140315">
    <property type="term" value="F:iron ion sequestering activity"/>
    <property type="evidence" value="ECO:0007669"/>
    <property type="project" value="UniProtKB-UniRule"/>
</dbReference>
<evidence type="ECO:0000256" key="2">
    <source>
        <dbReference type="ARBA" id="ARBA00007049"/>
    </source>
</evidence>
<evidence type="ECO:0000256" key="9">
    <source>
        <dbReference type="RuleBase" id="RU369115"/>
    </source>
</evidence>
<evidence type="ECO:0000256" key="4">
    <source>
        <dbReference type="ARBA" id="ARBA00022554"/>
    </source>
</evidence>
<keyword evidence="3" id="KW-0410">Iron transport</keyword>
<keyword evidence="3" id="KW-0408">Iron</keyword>
<comment type="function">
    <text evidence="9">Vacuolar Fe(2+) uptake transporter.</text>
</comment>
<evidence type="ECO:0000256" key="1">
    <source>
        <dbReference type="ARBA" id="ARBA00004128"/>
    </source>
</evidence>
<comment type="catalytic activity">
    <reaction evidence="8">
        <text>Fe(2+)(in) = Fe(2+)(out)</text>
        <dbReference type="Rhea" id="RHEA:28486"/>
        <dbReference type="ChEBI" id="CHEBI:29033"/>
    </reaction>
    <physiologicalReaction direction="left-to-right" evidence="8">
        <dbReference type="Rhea" id="RHEA:28487"/>
    </physiologicalReaction>
</comment>
<keyword evidence="4 9" id="KW-0926">Vacuole</keyword>
<evidence type="ECO:0000313" key="11">
    <source>
        <dbReference type="Proteomes" id="UP000006882"/>
    </source>
</evidence>
<dbReference type="Gramene" id="ONI29518">
    <property type="protein sequence ID" value="ONI29518"/>
    <property type="gene ID" value="PRUPE_1G200600"/>
</dbReference>
<keyword evidence="6 9" id="KW-1133">Transmembrane helix</keyword>
<dbReference type="InterPro" id="IPR008217">
    <property type="entry name" value="Ccc1_fam"/>
</dbReference>
<dbReference type="eggNOG" id="KOG4473">
    <property type="taxonomic scope" value="Eukaryota"/>
</dbReference>
<dbReference type="Proteomes" id="UP000006882">
    <property type="component" value="Chromosome G1"/>
</dbReference>
<dbReference type="STRING" id="3760.A0A251R0G9"/>
<protein>
    <recommendedName>
        <fullName evidence="9">Vacuolar iron transporter</fullName>
    </recommendedName>
</protein>
<name>A0A251R0G9_PRUPE</name>
<sequence length="116" mass="12401">MGVGAVKRDIKAILLAGFAELVAGACSVAMGEFVAVYTQLDSETAQIKRENNNIINEKEIAKAKEKLPSPFQASVASAFSFLVDGLVPLLAAAFITNYKGQFQAKLLRQGLVSKQL</sequence>
<organism evidence="10 11">
    <name type="scientific">Prunus persica</name>
    <name type="common">Peach</name>
    <name type="synonym">Amygdalus persica</name>
    <dbReference type="NCBI Taxonomy" id="3760"/>
    <lineage>
        <taxon>Eukaryota</taxon>
        <taxon>Viridiplantae</taxon>
        <taxon>Streptophyta</taxon>
        <taxon>Embryophyta</taxon>
        <taxon>Tracheophyta</taxon>
        <taxon>Spermatophyta</taxon>
        <taxon>Magnoliopsida</taxon>
        <taxon>eudicotyledons</taxon>
        <taxon>Gunneridae</taxon>
        <taxon>Pentapetalae</taxon>
        <taxon>rosids</taxon>
        <taxon>fabids</taxon>
        <taxon>Rosales</taxon>
        <taxon>Rosaceae</taxon>
        <taxon>Amygdaloideae</taxon>
        <taxon>Amygdaleae</taxon>
        <taxon>Prunus</taxon>
    </lineage>
</organism>
<dbReference type="GO" id="GO:0016020">
    <property type="term" value="C:membrane"/>
    <property type="evidence" value="ECO:0000318"/>
    <property type="project" value="GO_Central"/>
</dbReference>
<keyword evidence="9" id="KW-0406">Ion transport</keyword>
<evidence type="ECO:0000256" key="7">
    <source>
        <dbReference type="ARBA" id="ARBA00023136"/>
    </source>
</evidence>
<reference evidence="10 11" key="1">
    <citation type="journal article" date="2013" name="Nat. Genet.">
        <title>The high-quality draft genome of peach (Prunus persica) identifies unique patterns of genetic diversity, domestication and genome evolution.</title>
        <authorList>
            <consortium name="International Peach Genome Initiative"/>
            <person name="Verde I."/>
            <person name="Abbott A.G."/>
            <person name="Scalabrin S."/>
            <person name="Jung S."/>
            <person name="Shu S."/>
            <person name="Marroni F."/>
            <person name="Zhebentyayeva T."/>
            <person name="Dettori M.T."/>
            <person name="Grimwood J."/>
            <person name="Cattonaro F."/>
            <person name="Zuccolo A."/>
            <person name="Rossini L."/>
            <person name="Jenkins J."/>
            <person name="Vendramin E."/>
            <person name="Meisel L.A."/>
            <person name="Decroocq V."/>
            <person name="Sosinski B."/>
            <person name="Prochnik S."/>
            <person name="Mitros T."/>
            <person name="Policriti A."/>
            <person name="Cipriani G."/>
            <person name="Dondini L."/>
            <person name="Ficklin S."/>
            <person name="Goodstein D.M."/>
            <person name="Xuan P."/>
            <person name="Del Fabbro C."/>
            <person name="Aramini V."/>
            <person name="Copetti D."/>
            <person name="Gonzalez S."/>
            <person name="Horner D.S."/>
            <person name="Falchi R."/>
            <person name="Lucas S."/>
            <person name="Mica E."/>
            <person name="Maldonado J."/>
            <person name="Lazzari B."/>
            <person name="Bielenberg D."/>
            <person name="Pirona R."/>
            <person name="Miculan M."/>
            <person name="Barakat A."/>
            <person name="Testolin R."/>
            <person name="Stella A."/>
            <person name="Tartarini S."/>
            <person name="Tonutti P."/>
            <person name="Arus P."/>
            <person name="Orellana A."/>
            <person name="Wells C."/>
            <person name="Main D."/>
            <person name="Vizzotto G."/>
            <person name="Silva H."/>
            <person name="Salamini F."/>
            <person name="Schmutz J."/>
            <person name="Morgante M."/>
            <person name="Rokhsar D.S."/>
        </authorList>
    </citation>
    <scope>NUCLEOTIDE SEQUENCE [LARGE SCALE GENOMIC DNA]</scope>
    <source>
        <strain evidence="11">cv. Nemared</strain>
    </source>
</reference>
<keyword evidence="11" id="KW-1185">Reference proteome</keyword>
<evidence type="ECO:0000256" key="6">
    <source>
        <dbReference type="ARBA" id="ARBA00022989"/>
    </source>
</evidence>
<evidence type="ECO:0000256" key="5">
    <source>
        <dbReference type="ARBA" id="ARBA00022692"/>
    </source>
</evidence>
<dbReference type="AlphaFoldDB" id="A0A251R0G9"/>
<feature type="transmembrane region" description="Helical" evidence="9">
    <location>
        <begin position="12"/>
        <end position="37"/>
    </location>
</feature>
<dbReference type="PANTHER" id="PTHR31851">
    <property type="entry name" value="FE(2+)/MN(2+) TRANSPORTER PCL1"/>
    <property type="match status" value="1"/>
</dbReference>
<dbReference type="Pfam" id="PF01988">
    <property type="entry name" value="VIT1"/>
    <property type="match status" value="1"/>
</dbReference>
<keyword evidence="9" id="KW-0813">Transport</keyword>
<keyword evidence="5 9" id="KW-0812">Transmembrane</keyword>
<dbReference type="GO" id="GO:0005381">
    <property type="term" value="F:iron ion transmembrane transporter activity"/>
    <property type="evidence" value="ECO:0000318"/>
    <property type="project" value="GO_Central"/>
</dbReference>
<comment type="caution">
    <text evidence="9">Lacks conserved residue(s) required for the propagation of feature annotation.</text>
</comment>
<dbReference type="GO" id="GO:0030026">
    <property type="term" value="P:intracellular manganese ion homeostasis"/>
    <property type="evidence" value="ECO:0000318"/>
    <property type="project" value="GO_Central"/>
</dbReference>
<gene>
    <name evidence="10" type="ORF">PRUPE_1G200600</name>
</gene>
<proteinExistence type="inferred from homology"/>
<comment type="similarity">
    <text evidence="2 9">Belongs to the CCC1 family.</text>
</comment>
<keyword evidence="7 9" id="KW-0472">Membrane</keyword>
<feature type="transmembrane region" description="Helical" evidence="9">
    <location>
        <begin position="75"/>
        <end position="98"/>
    </location>
</feature>
<dbReference type="GO" id="GO:0005774">
    <property type="term" value="C:vacuolar membrane"/>
    <property type="evidence" value="ECO:0007669"/>
    <property type="project" value="UniProtKB-SubCell"/>
</dbReference>
<dbReference type="EMBL" id="CM007651">
    <property type="protein sequence ID" value="ONI29518.1"/>
    <property type="molecule type" value="Genomic_DNA"/>
</dbReference>
<evidence type="ECO:0000313" key="10">
    <source>
        <dbReference type="EMBL" id="ONI29518.1"/>
    </source>
</evidence>
<comment type="subcellular location">
    <subcellularLocation>
        <location evidence="1 9">Vacuole membrane</location>
        <topology evidence="1 9">Multi-pass membrane protein</topology>
    </subcellularLocation>
</comment>
<evidence type="ECO:0000256" key="3">
    <source>
        <dbReference type="ARBA" id="ARBA00022496"/>
    </source>
</evidence>
<dbReference type="GO" id="GO:0005384">
    <property type="term" value="F:manganese ion transmembrane transporter activity"/>
    <property type="evidence" value="ECO:0000318"/>
    <property type="project" value="GO_Central"/>
</dbReference>
<evidence type="ECO:0000256" key="8">
    <source>
        <dbReference type="ARBA" id="ARBA00044464"/>
    </source>
</evidence>